<name>A0ABP3EVQ4_9ACTN</name>
<reference evidence="3" key="1">
    <citation type="journal article" date="2019" name="Int. J. Syst. Evol. Microbiol.">
        <title>The Global Catalogue of Microorganisms (GCM) 10K type strain sequencing project: providing services to taxonomists for standard genome sequencing and annotation.</title>
        <authorList>
            <consortium name="The Broad Institute Genomics Platform"/>
            <consortium name="The Broad Institute Genome Sequencing Center for Infectious Disease"/>
            <person name="Wu L."/>
            <person name="Ma J."/>
        </authorList>
    </citation>
    <scope>NUCLEOTIDE SEQUENCE [LARGE SCALE GENOMIC DNA]</scope>
    <source>
        <strain evidence="3">JCM 10425</strain>
    </source>
</reference>
<dbReference type="EMBL" id="BAAAGX010000043">
    <property type="protein sequence ID" value="GAA0280974.1"/>
    <property type="molecule type" value="Genomic_DNA"/>
</dbReference>
<comment type="caution">
    <text evidence="2">The sequence shown here is derived from an EMBL/GenBank/DDBJ whole genome shotgun (WGS) entry which is preliminary data.</text>
</comment>
<evidence type="ECO:0000256" key="1">
    <source>
        <dbReference type="SAM" id="MobiDB-lite"/>
    </source>
</evidence>
<evidence type="ECO:0000313" key="3">
    <source>
        <dbReference type="Proteomes" id="UP001500967"/>
    </source>
</evidence>
<protein>
    <submittedName>
        <fullName evidence="2">Uncharacterized protein</fullName>
    </submittedName>
</protein>
<dbReference type="RefSeq" id="WP_344654284.1">
    <property type="nucleotide sequence ID" value="NZ_BAAAGX010000043.1"/>
</dbReference>
<keyword evidence="3" id="KW-1185">Reference proteome</keyword>
<proteinExistence type="predicted"/>
<feature type="region of interest" description="Disordered" evidence="1">
    <location>
        <begin position="30"/>
        <end position="52"/>
    </location>
</feature>
<sequence length="69" mass="8186">MSLKHLIAHWDEDLPHLDAEALQERWTLAQNRENEADAPGTGRNPKARRDWRKRRQAVEAELERRGLEF</sequence>
<accession>A0ABP3EVQ4</accession>
<gene>
    <name evidence="2" type="ORF">GCM10009539_81110</name>
</gene>
<organism evidence="2 3">
    <name type="scientific">Cryptosporangium japonicum</name>
    <dbReference type="NCBI Taxonomy" id="80872"/>
    <lineage>
        <taxon>Bacteria</taxon>
        <taxon>Bacillati</taxon>
        <taxon>Actinomycetota</taxon>
        <taxon>Actinomycetes</taxon>
        <taxon>Cryptosporangiales</taxon>
        <taxon>Cryptosporangiaceae</taxon>
        <taxon>Cryptosporangium</taxon>
    </lineage>
</organism>
<evidence type="ECO:0000313" key="2">
    <source>
        <dbReference type="EMBL" id="GAA0280974.1"/>
    </source>
</evidence>
<dbReference type="Proteomes" id="UP001500967">
    <property type="component" value="Unassembled WGS sequence"/>
</dbReference>